<organism evidence="8 9">
    <name type="scientific">Candidatus Beckwithbacteria bacterium RIFCSPHIGHO2_12_FULL_47_17</name>
    <dbReference type="NCBI Taxonomy" id="1797460"/>
    <lineage>
        <taxon>Bacteria</taxon>
        <taxon>Candidatus Beckwithiibacteriota</taxon>
    </lineage>
</organism>
<dbReference type="PANTHER" id="PTHR32322:SF18">
    <property type="entry name" value="S-ADENOSYLMETHIONINE_S-ADENOSYLHOMOCYSTEINE TRANSPORTER"/>
    <property type="match status" value="1"/>
</dbReference>
<feature type="transmembrane region" description="Helical" evidence="6">
    <location>
        <begin position="253"/>
        <end position="270"/>
    </location>
</feature>
<evidence type="ECO:0000256" key="3">
    <source>
        <dbReference type="ARBA" id="ARBA00022692"/>
    </source>
</evidence>
<feature type="transmembrane region" description="Helical" evidence="6">
    <location>
        <begin position="217"/>
        <end position="241"/>
    </location>
</feature>
<feature type="transmembrane region" description="Helical" evidence="6">
    <location>
        <begin position="185"/>
        <end position="205"/>
    </location>
</feature>
<dbReference type="InterPro" id="IPR050638">
    <property type="entry name" value="AA-Vitamin_Transporters"/>
</dbReference>
<feature type="transmembrane region" description="Helical" evidence="6">
    <location>
        <begin position="95"/>
        <end position="116"/>
    </location>
</feature>
<sequence length="296" mass="31986">MSSRAKAYLALSVMAVIWGIALPLVKPALNFVTPYQFLYFRYLIAAPLLLPVLFGYAFKLKLSLSTYLKIMALEILGTPIALPILYQGLKLTSGLEASLLGAAGPLFTVLGGIIFLKEREEKREWRGLALSFLGTMLLVFEPLITGRNHGVGFSLLGNLLILGHNLLNTAYLLLAKKLYKKLPKLFVCSLSYPVALISLLIILLASGQSTSLNLLTIPSVALASGYMAILGSIVALTLLLYGQNLIEVSEASLFGYLQGIIAIPAAWILLSEVPTWPMGLAIILIASGVILAEKRV</sequence>
<evidence type="ECO:0000256" key="2">
    <source>
        <dbReference type="ARBA" id="ARBA00022475"/>
    </source>
</evidence>
<dbReference type="Proteomes" id="UP000176791">
    <property type="component" value="Unassembled WGS sequence"/>
</dbReference>
<evidence type="ECO:0000256" key="4">
    <source>
        <dbReference type="ARBA" id="ARBA00022989"/>
    </source>
</evidence>
<dbReference type="EMBL" id="MEZN01000007">
    <property type="protein sequence ID" value="OGD56884.1"/>
    <property type="molecule type" value="Genomic_DNA"/>
</dbReference>
<feature type="domain" description="EamA" evidence="7">
    <location>
        <begin position="6"/>
        <end position="139"/>
    </location>
</feature>
<feature type="transmembrane region" description="Helical" evidence="6">
    <location>
        <begin position="7"/>
        <end position="25"/>
    </location>
</feature>
<name>A0A1F5DPA8_9BACT</name>
<comment type="caution">
    <text evidence="8">The sequence shown here is derived from an EMBL/GenBank/DDBJ whole genome shotgun (WGS) entry which is preliminary data.</text>
</comment>
<proteinExistence type="predicted"/>
<feature type="transmembrane region" description="Helical" evidence="6">
    <location>
        <begin position="276"/>
        <end position="292"/>
    </location>
</feature>
<feature type="transmembrane region" description="Helical" evidence="6">
    <location>
        <begin position="37"/>
        <end position="58"/>
    </location>
</feature>
<dbReference type="PANTHER" id="PTHR32322">
    <property type="entry name" value="INNER MEMBRANE TRANSPORTER"/>
    <property type="match status" value="1"/>
</dbReference>
<evidence type="ECO:0000313" key="8">
    <source>
        <dbReference type="EMBL" id="OGD56884.1"/>
    </source>
</evidence>
<dbReference type="InterPro" id="IPR037185">
    <property type="entry name" value="EmrE-like"/>
</dbReference>
<reference evidence="8 9" key="1">
    <citation type="journal article" date="2016" name="Nat. Commun.">
        <title>Thousands of microbial genomes shed light on interconnected biogeochemical processes in an aquifer system.</title>
        <authorList>
            <person name="Anantharaman K."/>
            <person name="Brown C.T."/>
            <person name="Hug L.A."/>
            <person name="Sharon I."/>
            <person name="Castelle C.J."/>
            <person name="Probst A.J."/>
            <person name="Thomas B.C."/>
            <person name="Singh A."/>
            <person name="Wilkins M.J."/>
            <person name="Karaoz U."/>
            <person name="Brodie E.L."/>
            <person name="Williams K.H."/>
            <person name="Hubbard S.S."/>
            <person name="Banfield J.F."/>
        </authorList>
    </citation>
    <scope>NUCLEOTIDE SEQUENCE [LARGE SCALE GENOMIC DNA]</scope>
</reference>
<gene>
    <name evidence="8" type="ORF">A3E73_02640</name>
</gene>
<evidence type="ECO:0000256" key="1">
    <source>
        <dbReference type="ARBA" id="ARBA00004651"/>
    </source>
</evidence>
<dbReference type="GO" id="GO:0005886">
    <property type="term" value="C:plasma membrane"/>
    <property type="evidence" value="ECO:0007669"/>
    <property type="project" value="UniProtKB-SubCell"/>
</dbReference>
<feature type="domain" description="EamA" evidence="7">
    <location>
        <begin position="156"/>
        <end position="291"/>
    </location>
</feature>
<keyword evidence="4 6" id="KW-1133">Transmembrane helix</keyword>
<feature type="transmembrane region" description="Helical" evidence="6">
    <location>
        <begin position="70"/>
        <end position="89"/>
    </location>
</feature>
<dbReference type="Pfam" id="PF00892">
    <property type="entry name" value="EamA"/>
    <property type="match status" value="2"/>
</dbReference>
<evidence type="ECO:0000313" key="9">
    <source>
        <dbReference type="Proteomes" id="UP000176791"/>
    </source>
</evidence>
<feature type="transmembrane region" description="Helical" evidence="6">
    <location>
        <begin position="151"/>
        <end position="173"/>
    </location>
</feature>
<dbReference type="InterPro" id="IPR000620">
    <property type="entry name" value="EamA_dom"/>
</dbReference>
<comment type="subcellular location">
    <subcellularLocation>
        <location evidence="1">Cell membrane</location>
        <topology evidence="1">Multi-pass membrane protein</topology>
    </subcellularLocation>
</comment>
<accession>A0A1F5DPA8</accession>
<keyword evidence="5 6" id="KW-0472">Membrane</keyword>
<keyword evidence="2" id="KW-1003">Cell membrane</keyword>
<dbReference type="STRING" id="1797460.A3E73_02640"/>
<dbReference type="AlphaFoldDB" id="A0A1F5DPA8"/>
<keyword evidence="3 6" id="KW-0812">Transmembrane</keyword>
<evidence type="ECO:0000256" key="6">
    <source>
        <dbReference type="SAM" id="Phobius"/>
    </source>
</evidence>
<feature type="transmembrane region" description="Helical" evidence="6">
    <location>
        <begin position="128"/>
        <end position="145"/>
    </location>
</feature>
<evidence type="ECO:0000259" key="7">
    <source>
        <dbReference type="Pfam" id="PF00892"/>
    </source>
</evidence>
<protein>
    <recommendedName>
        <fullName evidence="7">EamA domain-containing protein</fullName>
    </recommendedName>
</protein>
<dbReference type="SUPFAM" id="SSF103481">
    <property type="entry name" value="Multidrug resistance efflux transporter EmrE"/>
    <property type="match status" value="2"/>
</dbReference>
<evidence type="ECO:0000256" key="5">
    <source>
        <dbReference type="ARBA" id="ARBA00023136"/>
    </source>
</evidence>